<dbReference type="InterPro" id="IPR016040">
    <property type="entry name" value="NAD(P)-bd_dom"/>
</dbReference>
<accession>A0A4U5JLW0</accession>
<dbReference type="EMBL" id="SZUA01000003">
    <property type="protein sequence ID" value="TKR29716.1"/>
    <property type="molecule type" value="Genomic_DNA"/>
</dbReference>
<protein>
    <submittedName>
        <fullName evidence="3">NAD-dependent epimerase/dehydratase family protein</fullName>
    </submittedName>
</protein>
<keyword evidence="1" id="KW-0472">Membrane</keyword>
<dbReference type="Gene3D" id="3.40.50.720">
    <property type="entry name" value="NAD(P)-binding Rossmann-like Domain"/>
    <property type="match status" value="1"/>
</dbReference>
<evidence type="ECO:0000259" key="2">
    <source>
        <dbReference type="Pfam" id="PF16363"/>
    </source>
</evidence>
<feature type="domain" description="NAD(P)-binding" evidence="2">
    <location>
        <begin position="42"/>
        <end position="297"/>
    </location>
</feature>
<keyword evidence="1" id="KW-0812">Transmembrane</keyword>
<comment type="caution">
    <text evidence="3">The sequence shown here is derived from an EMBL/GenBank/DDBJ whole genome shotgun (WGS) entry which is preliminary data.</text>
</comment>
<organism evidence="3 4">
    <name type="scientific">Luteimonas gilva</name>
    <dbReference type="NCBI Taxonomy" id="2572684"/>
    <lineage>
        <taxon>Bacteria</taxon>
        <taxon>Pseudomonadati</taxon>
        <taxon>Pseudomonadota</taxon>
        <taxon>Gammaproteobacteria</taxon>
        <taxon>Lysobacterales</taxon>
        <taxon>Lysobacteraceae</taxon>
        <taxon>Luteimonas</taxon>
    </lineage>
</organism>
<dbReference type="PANTHER" id="PTHR43000">
    <property type="entry name" value="DTDP-D-GLUCOSE 4,6-DEHYDRATASE-RELATED"/>
    <property type="match status" value="1"/>
</dbReference>
<name>A0A4U5JLW0_9GAMM</name>
<dbReference type="AlphaFoldDB" id="A0A4U5JLW0"/>
<dbReference type="OrthoDB" id="5295702at2"/>
<reference evidence="3 4" key="1">
    <citation type="submission" date="2019-04" db="EMBL/GenBank/DDBJ databases">
        <title>Reference strain of H23.</title>
        <authorList>
            <person name="Luo X."/>
        </authorList>
    </citation>
    <scope>NUCLEOTIDE SEQUENCE [LARGE SCALE GENOMIC DNA]</scope>
    <source>
        <strain evidence="3 4">H23</strain>
    </source>
</reference>
<dbReference type="RefSeq" id="WP_137268119.1">
    <property type="nucleotide sequence ID" value="NZ_SZUA01000003.1"/>
</dbReference>
<evidence type="ECO:0000256" key="1">
    <source>
        <dbReference type="SAM" id="Phobius"/>
    </source>
</evidence>
<evidence type="ECO:0000313" key="4">
    <source>
        <dbReference type="Proteomes" id="UP000308707"/>
    </source>
</evidence>
<dbReference type="Gene3D" id="3.90.25.10">
    <property type="entry name" value="UDP-galactose 4-epimerase, domain 1"/>
    <property type="match status" value="1"/>
</dbReference>
<dbReference type="SUPFAM" id="SSF51735">
    <property type="entry name" value="NAD(P)-binding Rossmann-fold domains"/>
    <property type="match status" value="1"/>
</dbReference>
<dbReference type="Pfam" id="PF16363">
    <property type="entry name" value="GDP_Man_Dehyd"/>
    <property type="match status" value="1"/>
</dbReference>
<dbReference type="InterPro" id="IPR036291">
    <property type="entry name" value="NAD(P)-bd_dom_sf"/>
</dbReference>
<feature type="transmembrane region" description="Helical" evidence="1">
    <location>
        <begin position="214"/>
        <end position="233"/>
    </location>
</feature>
<gene>
    <name evidence="3" type="ORF">FCE95_16490</name>
</gene>
<keyword evidence="1" id="KW-1133">Transmembrane helix</keyword>
<keyword evidence="4" id="KW-1185">Reference proteome</keyword>
<proteinExistence type="predicted"/>
<dbReference type="Proteomes" id="UP000308707">
    <property type="component" value="Unassembled WGS sequence"/>
</dbReference>
<sequence length="306" mass="33449">MHRKVGRLLVTGASGFVGRHVRMAVESGLFGEAQFHGTPEGLDMRDAQALRDLIDRVGPESVLHLAAQSFVPQSFADPRETFEINLIGTLNLLQALDQTGFSGRMIYVSSGDVYGLVPESQLPVNEGRIPEPRNPYAASKVAAEQLCLQWRRTTGLDIVIARPFNHVGPGQDDRFVLPALARQIAAIEKGERGPIVEAGDLDTTRDFTDVRDIVAAYAAMFAAGAAGATYVIGSGVERRVRDILRAMCEIAGINPEVRQDPAKLRPVEQRRMVADPALLSADTGWRPRIAFETTLNDILTYARNHP</sequence>
<evidence type="ECO:0000313" key="3">
    <source>
        <dbReference type="EMBL" id="TKR29716.1"/>
    </source>
</evidence>